<dbReference type="CDD" id="cd14014">
    <property type="entry name" value="STKc_PknB_like"/>
    <property type="match status" value="1"/>
</dbReference>
<keyword evidence="4" id="KW-0547">Nucleotide-binding</keyword>
<evidence type="ECO:0000259" key="8">
    <source>
        <dbReference type="PROSITE" id="PS50011"/>
    </source>
</evidence>
<evidence type="ECO:0000256" key="3">
    <source>
        <dbReference type="ARBA" id="ARBA00022679"/>
    </source>
</evidence>
<dbReference type="Gene3D" id="1.10.510.10">
    <property type="entry name" value="Transferase(Phosphotransferase) domain 1"/>
    <property type="match status" value="1"/>
</dbReference>
<name>A0A6F8VB69_9PROT</name>
<dbReference type="PANTHER" id="PTHR43289">
    <property type="entry name" value="MITOGEN-ACTIVATED PROTEIN KINASE KINASE KINASE 20-RELATED"/>
    <property type="match status" value="1"/>
</dbReference>
<dbReference type="InterPro" id="IPR000719">
    <property type="entry name" value="Prot_kinase_dom"/>
</dbReference>
<keyword evidence="7" id="KW-0812">Transmembrane</keyword>
<evidence type="ECO:0000256" key="6">
    <source>
        <dbReference type="ARBA" id="ARBA00022840"/>
    </source>
</evidence>
<dbReference type="InterPro" id="IPR013229">
    <property type="entry name" value="PEGA"/>
</dbReference>
<dbReference type="SMART" id="SM00220">
    <property type="entry name" value="S_TKc"/>
    <property type="match status" value="1"/>
</dbReference>
<dbReference type="KEGG" id="slac:SKTS_18440"/>
<feature type="domain" description="Protein kinase" evidence="8">
    <location>
        <begin position="1"/>
        <end position="251"/>
    </location>
</feature>
<proteinExistence type="predicted"/>
<keyword evidence="3" id="KW-0808">Transferase</keyword>
<organism evidence="9 10">
    <name type="scientific">Sulfurimicrobium lacus</name>
    <dbReference type="NCBI Taxonomy" id="2715678"/>
    <lineage>
        <taxon>Bacteria</taxon>
        <taxon>Pseudomonadati</taxon>
        <taxon>Pseudomonadota</taxon>
        <taxon>Betaproteobacteria</taxon>
        <taxon>Nitrosomonadales</taxon>
        <taxon>Sulfuricellaceae</taxon>
        <taxon>Sulfurimicrobium</taxon>
    </lineage>
</organism>
<dbReference type="PROSITE" id="PS00108">
    <property type="entry name" value="PROTEIN_KINASE_ST"/>
    <property type="match status" value="1"/>
</dbReference>
<dbReference type="Pfam" id="PF00069">
    <property type="entry name" value="Pkinase"/>
    <property type="match status" value="1"/>
</dbReference>
<dbReference type="PROSITE" id="PS50011">
    <property type="entry name" value="PROTEIN_KINASE_DOM"/>
    <property type="match status" value="1"/>
</dbReference>
<evidence type="ECO:0000256" key="5">
    <source>
        <dbReference type="ARBA" id="ARBA00022777"/>
    </source>
</evidence>
<keyword evidence="6" id="KW-0067">ATP-binding</keyword>
<dbReference type="Gene3D" id="3.30.200.20">
    <property type="entry name" value="Phosphorylase Kinase, domain 1"/>
    <property type="match status" value="1"/>
</dbReference>
<protein>
    <recommendedName>
        <fullName evidence="1">non-specific serine/threonine protein kinase</fullName>
        <ecNumber evidence="1">2.7.11.1</ecNumber>
    </recommendedName>
</protein>
<reference evidence="10" key="1">
    <citation type="submission" date="2020-03" db="EMBL/GenBank/DDBJ databases">
        <title>Complete genome sequence of sulfur-oxidizing bacterium skT11.</title>
        <authorList>
            <person name="Kanda M."/>
            <person name="Kojima H."/>
            <person name="Fukui M."/>
        </authorList>
    </citation>
    <scope>NUCLEOTIDE SEQUENCE [LARGE SCALE GENOMIC DNA]</scope>
    <source>
        <strain evidence="10">skT11</strain>
    </source>
</reference>
<dbReference type="GO" id="GO:0005524">
    <property type="term" value="F:ATP binding"/>
    <property type="evidence" value="ECO:0007669"/>
    <property type="project" value="UniProtKB-KW"/>
</dbReference>
<dbReference type="EMBL" id="AP022853">
    <property type="protein sequence ID" value="BCB26958.1"/>
    <property type="molecule type" value="Genomic_DNA"/>
</dbReference>
<accession>A0A6F8VB69</accession>
<dbReference type="FunFam" id="1.10.510.10:FF:000021">
    <property type="entry name" value="Serine/threonine protein kinase"/>
    <property type="match status" value="1"/>
</dbReference>
<feature type="transmembrane region" description="Helical" evidence="7">
    <location>
        <begin position="305"/>
        <end position="322"/>
    </location>
</feature>
<keyword evidence="10" id="KW-1185">Reference proteome</keyword>
<dbReference type="Pfam" id="PF08308">
    <property type="entry name" value="PEGA"/>
    <property type="match status" value="1"/>
</dbReference>
<dbReference type="Proteomes" id="UP000502260">
    <property type="component" value="Chromosome"/>
</dbReference>
<evidence type="ECO:0000313" key="10">
    <source>
        <dbReference type="Proteomes" id="UP000502260"/>
    </source>
</evidence>
<dbReference type="GO" id="GO:0004674">
    <property type="term" value="F:protein serine/threonine kinase activity"/>
    <property type="evidence" value="ECO:0007669"/>
    <property type="project" value="UniProtKB-KW"/>
</dbReference>
<keyword evidence="5" id="KW-0418">Kinase</keyword>
<gene>
    <name evidence="9" type="ORF">SKTS_18440</name>
</gene>
<sequence>MGVVYRATDPLLERTVAIKTISLELSKDEFEEFEQRFYREAKSAGRLNHPNIVTIHDVGNNDDIAYMAMEFLEGEELREILDAGGLLSPDRIATIATQVADGLAFAHEHGVVHRDIKPSNIMILKNGVVKITDFGIALVPSSSRTMAGMVLGSPKYMSPEQVVGQEVDGRSDIFSLGVVLYEMLTGKPPFSGDNISAIMFRILNEMPTAPGTLRPDLPEAFNYIVAKALAKHPDERYQSAGEMADDLRSYLELQVPANFNTLTHGKPRTLERRSRPRQTDDQTVLMAAGTLTQHVRVDRRQRNKALLAGGVVVMLLASLWFFNRTSLVQPEAQPVTSNAIALPAGSAPSPAAQIAPRFEATLTFAITPWGEVYVDGKNMGVTPPLNELKVEAGKHTVEIRNAGFTPYIETFELRIGATRKIKHIFK</sequence>
<keyword evidence="2" id="KW-0723">Serine/threonine-protein kinase</keyword>
<keyword evidence="7" id="KW-1133">Transmembrane helix</keyword>
<dbReference type="AlphaFoldDB" id="A0A6F8VB69"/>
<dbReference type="PANTHER" id="PTHR43289:SF6">
    <property type="entry name" value="SERINE_THREONINE-PROTEIN KINASE NEKL-3"/>
    <property type="match status" value="1"/>
</dbReference>
<evidence type="ECO:0000256" key="7">
    <source>
        <dbReference type="SAM" id="Phobius"/>
    </source>
</evidence>
<evidence type="ECO:0000256" key="4">
    <source>
        <dbReference type="ARBA" id="ARBA00022741"/>
    </source>
</evidence>
<dbReference type="SUPFAM" id="SSF56112">
    <property type="entry name" value="Protein kinase-like (PK-like)"/>
    <property type="match status" value="1"/>
</dbReference>
<dbReference type="InterPro" id="IPR008271">
    <property type="entry name" value="Ser/Thr_kinase_AS"/>
</dbReference>
<dbReference type="EC" id="2.7.11.1" evidence="1"/>
<dbReference type="InterPro" id="IPR011009">
    <property type="entry name" value="Kinase-like_dom_sf"/>
</dbReference>
<evidence type="ECO:0000256" key="1">
    <source>
        <dbReference type="ARBA" id="ARBA00012513"/>
    </source>
</evidence>
<keyword evidence="7" id="KW-0472">Membrane</keyword>
<evidence type="ECO:0000313" key="9">
    <source>
        <dbReference type="EMBL" id="BCB26958.1"/>
    </source>
</evidence>
<evidence type="ECO:0000256" key="2">
    <source>
        <dbReference type="ARBA" id="ARBA00022527"/>
    </source>
</evidence>